<dbReference type="SUPFAM" id="SSF50249">
    <property type="entry name" value="Nucleic acid-binding proteins"/>
    <property type="match status" value="1"/>
</dbReference>
<dbReference type="PANTHER" id="PTHR10302:SF27">
    <property type="entry name" value="SINGLE-STRANDED DNA-BINDING PROTEIN"/>
    <property type="match status" value="1"/>
</dbReference>
<dbReference type="Proteomes" id="UP000017429">
    <property type="component" value="Chromosome"/>
</dbReference>
<evidence type="ECO:0000313" key="2">
    <source>
        <dbReference type="EMBL" id="USF24377.1"/>
    </source>
</evidence>
<dbReference type="PROSITE" id="PS50935">
    <property type="entry name" value="SSB"/>
    <property type="match status" value="1"/>
</dbReference>
<dbReference type="InterPro" id="IPR000424">
    <property type="entry name" value="Primosome_PriB/ssb"/>
</dbReference>
<evidence type="ECO:0000313" key="3">
    <source>
        <dbReference type="Proteomes" id="UP000017429"/>
    </source>
</evidence>
<keyword evidence="1 2" id="KW-0238">DNA-binding</keyword>
<accession>V2RKK7</accession>
<comment type="caution">
    <text evidence="1">Lacks conserved residue(s) required for the propagation of feature annotation.</text>
</comment>
<gene>
    <name evidence="2" type="ORF">N508_001463</name>
</gene>
<dbReference type="OrthoDB" id="9809878at2"/>
<dbReference type="AlphaFoldDB" id="V2RKK7"/>
<dbReference type="InterPro" id="IPR012340">
    <property type="entry name" value="NA-bd_OB-fold"/>
</dbReference>
<evidence type="ECO:0000256" key="1">
    <source>
        <dbReference type="HAMAP-Rule" id="MF_00984"/>
    </source>
</evidence>
<dbReference type="HAMAP" id="MF_00984">
    <property type="entry name" value="SSB"/>
    <property type="match status" value="1"/>
</dbReference>
<name>V2RKK7_9BACT</name>
<dbReference type="GO" id="GO:0003697">
    <property type="term" value="F:single-stranded DNA binding"/>
    <property type="evidence" value="ECO:0007669"/>
    <property type="project" value="UniProtKB-UniRule"/>
</dbReference>
<dbReference type="GO" id="GO:0006260">
    <property type="term" value="P:DNA replication"/>
    <property type="evidence" value="ECO:0007669"/>
    <property type="project" value="InterPro"/>
</dbReference>
<reference evidence="2" key="1">
    <citation type="journal article" date="2014" name="Genome Announc.">
        <title>Draft genome sequences of the altered schaedler flora, a defined bacterial community from gnotobiotic mice.</title>
        <authorList>
            <person name="Wannemuehler M.J."/>
            <person name="Overstreet A.M."/>
            <person name="Ward D.V."/>
            <person name="Phillips G.J."/>
        </authorList>
    </citation>
    <scope>NUCLEOTIDE SEQUENCE</scope>
    <source>
        <strain evidence="2">ASF457</strain>
    </source>
</reference>
<dbReference type="PANTHER" id="PTHR10302">
    <property type="entry name" value="SINGLE-STRANDED DNA-BINDING PROTEIN"/>
    <property type="match status" value="1"/>
</dbReference>
<dbReference type="Gene3D" id="2.40.50.140">
    <property type="entry name" value="Nucleic acid-binding proteins"/>
    <property type="match status" value="1"/>
</dbReference>
<sequence>MASYNKVVLLGNVTRTPDVRNLPGSATVVATTGLATNRRYKDKEEVMFIDIVVYGKQAETIGMYVTKGTPLLVEGRLSFRQWEQEGQKRSKHEVIVESFQMMGGRKDRTDFDESMVDKDDLKMPADDSMIRDEDVPF</sequence>
<dbReference type="InterPro" id="IPR011344">
    <property type="entry name" value="ssDNA-bd"/>
</dbReference>
<dbReference type="Pfam" id="PF00436">
    <property type="entry name" value="SSB"/>
    <property type="match status" value="1"/>
</dbReference>
<reference evidence="2" key="2">
    <citation type="submission" date="2022-05" db="EMBL/GenBank/DDBJ databases">
        <authorList>
            <person name="Proctor A.L."/>
            <person name="Phillips G.J."/>
            <person name="Wannemuehler M.J."/>
        </authorList>
    </citation>
    <scope>NUCLEOTIDE SEQUENCE</scope>
    <source>
        <strain evidence="2">ASF457</strain>
    </source>
</reference>
<dbReference type="EMBL" id="CP097562">
    <property type="protein sequence ID" value="USF24377.1"/>
    <property type="molecule type" value="Genomic_DNA"/>
</dbReference>
<protein>
    <recommendedName>
        <fullName evidence="1">Single-stranded DNA-binding protein</fullName>
        <shortName evidence="1">SSB</shortName>
    </recommendedName>
</protein>
<comment type="subunit">
    <text evidence="1">Homotetramer.</text>
</comment>
<proteinExistence type="inferred from homology"/>
<dbReference type="CDD" id="cd04496">
    <property type="entry name" value="SSB_OBF"/>
    <property type="match status" value="1"/>
</dbReference>
<dbReference type="NCBIfam" id="TIGR00621">
    <property type="entry name" value="ssb"/>
    <property type="match status" value="1"/>
</dbReference>
<dbReference type="eggNOG" id="COG0629">
    <property type="taxonomic scope" value="Bacteria"/>
</dbReference>
<dbReference type="KEGG" id="msch:N508_001463"/>
<dbReference type="GO" id="GO:0009295">
    <property type="term" value="C:nucleoid"/>
    <property type="evidence" value="ECO:0007669"/>
    <property type="project" value="TreeGrafter"/>
</dbReference>
<organism evidence="2 3">
    <name type="scientific">Mucispirillum schaedleri ASF457</name>
    <dbReference type="NCBI Taxonomy" id="1379858"/>
    <lineage>
        <taxon>Bacteria</taxon>
        <taxon>Pseudomonadati</taxon>
        <taxon>Deferribacterota</taxon>
        <taxon>Deferribacteres</taxon>
        <taxon>Deferribacterales</taxon>
        <taxon>Mucispirillaceae</taxon>
        <taxon>Mucispirillum</taxon>
    </lineage>
</organism>
<keyword evidence="3" id="KW-1185">Reference proteome</keyword>
<reference evidence="2" key="3">
    <citation type="submission" date="2022-06" db="EMBL/GenBank/DDBJ databases">
        <title>Resources to Facilitate Use of the Altered Schaedler Flora (ASF) Mouse Model to Study Microbiome Function.</title>
        <authorList>
            <person name="Proctor A."/>
            <person name="Parvinroo S."/>
            <person name="Richie T."/>
            <person name="Jia X."/>
            <person name="Lee S.T.M."/>
            <person name="Karp P.D."/>
            <person name="Paley S."/>
            <person name="Kostic A.D."/>
            <person name="Pierre J.F."/>
            <person name="Wannemuehler M.J."/>
            <person name="Phillips G.J."/>
        </authorList>
    </citation>
    <scope>NUCLEOTIDE SEQUENCE</scope>
    <source>
        <strain evidence="2">ASF457</strain>
    </source>
</reference>
<dbReference type="RefSeq" id="WP_023275760.1">
    <property type="nucleotide sequence ID" value="NZ_CP097562.1"/>
</dbReference>